<dbReference type="InterPro" id="IPR033900">
    <property type="entry name" value="Gram_neg_porin_domain"/>
</dbReference>
<dbReference type="AlphaFoldDB" id="A0A4R1XM60"/>
<evidence type="ECO:0000256" key="2">
    <source>
        <dbReference type="ARBA" id="ARBA00011233"/>
    </source>
</evidence>
<organism evidence="13 14">
    <name type="scientific">Acinetobacter calcoaceticus</name>
    <dbReference type="NCBI Taxonomy" id="471"/>
    <lineage>
        <taxon>Bacteria</taxon>
        <taxon>Pseudomonadati</taxon>
        <taxon>Pseudomonadota</taxon>
        <taxon>Gammaproteobacteria</taxon>
        <taxon>Moraxellales</taxon>
        <taxon>Moraxellaceae</taxon>
        <taxon>Acinetobacter</taxon>
        <taxon>Acinetobacter calcoaceticus/baumannii complex</taxon>
    </lineage>
</organism>
<dbReference type="Proteomes" id="UP000294963">
    <property type="component" value="Unassembled WGS sequence"/>
</dbReference>
<dbReference type="Pfam" id="PF13609">
    <property type="entry name" value="Porin_4"/>
    <property type="match status" value="1"/>
</dbReference>
<comment type="subcellular location">
    <subcellularLocation>
        <location evidence="1">Cell outer membrane</location>
        <topology evidence="1">Multi-pass membrane protein</topology>
    </subcellularLocation>
</comment>
<keyword evidence="4" id="KW-1134">Transmembrane beta strand</keyword>
<keyword evidence="6 11" id="KW-0732">Signal</keyword>
<evidence type="ECO:0000313" key="14">
    <source>
        <dbReference type="Proteomes" id="UP000294963"/>
    </source>
</evidence>
<feature type="chain" id="PRO_5020354676" evidence="11">
    <location>
        <begin position="21"/>
        <end position="361"/>
    </location>
</feature>
<gene>
    <name evidence="13" type="ORF">EC844_11768</name>
</gene>
<dbReference type="Gene3D" id="2.40.160.10">
    <property type="entry name" value="Porin"/>
    <property type="match status" value="1"/>
</dbReference>
<proteinExistence type="predicted"/>
<evidence type="ECO:0000313" key="13">
    <source>
        <dbReference type="EMBL" id="TCM64509.1"/>
    </source>
</evidence>
<protein>
    <submittedName>
        <fullName evidence="13">Putative porin</fullName>
    </submittedName>
</protein>
<name>A0A4R1XM60_ACICA</name>
<comment type="caution">
    <text evidence="13">The sequence shown here is derived from an EMBL/GenBank/DDBJ whole genome shotgun (WGS) entry which is preliminary data.</text>
</comment>
<feature type="signal peptide" evidence="11">
    <location>
        <begin position="1"/>
        <end position="20"/>
    </location>
</feature>
<dbReference type="OrthoDB" id="8957883at2"/>
<dbReference type="SUPFAM" id="SSF56935">
    <property type="entry name" value="Porins"/>
    <property type="match status" value="1"/>
</dbReference>
<keyword evidence="5" id="KW-0812">Transmembrane</keyword>
<accession>A0A4R1XM60</accession>
<evidence type="ECO:0000256" key="7">
    <source>
        <dbReference type="ARBA" id="ARBA00023065"/>
    </source>
</evidence>
<feature type="domain" description="Porin" evidence="12">
    <location>
        <begin position="7"/>
        <end position="341"/>
    </location>
</feature>
<evidence type="ECO:0000256" key="6">
    <source>
        <dbReference type="ARBA" id="ARBA00022729"/>
    </source>
</evidence>
<evidence type="ECO:0000256" key="10">
    <source>
        <dbReference type="ARBA" id="ARBA00023237"/>
    </source>
</evidence>
<dbReference type="GO" id="GO:0015288">
    <property type="term" value="F:porin activity"/>
    <property type="evidence" value="ECO:0007669"/>
    <property type="project" value="UniProtKB-KW"/>
</dbReference>
<keyword evidence="7" id="KW-0406">Ion transport</keyword>
<dbReference type="GO" id="GO:0009279">
    <property type="term" value="C:cell outer membrane"/>
    <property type="evidence" value="ECO:0007669"/>
    <property type="project" value="UniProtKB-SubCell"/>
</dbReference>
<dbReference type="CDD" id="cd00342">
    <property type="entry name" value="gram_neg_porins"/>
    <property type="match status" value="1"/>
</dbReference>
<evidence type="ECO:0000256" key="9">
    <source>
        <dbReference type="ARBA" id="ARBA00023136"/>
    </source>
</evidence>
<evidence type="ECO:0000256" key="4">
    <source>
        <dbReference type="ARBA" id="ARBA00022452"/>
    </source>
</evidence>
<dbReference type="InterPro" id="IPR023614">
    <property type="entry name" value="Porin_dom_sf"/>
</dbReference>
<keyword evidence="14" id="KW-1185">Reference proteome</keyword>
<keyword evidence="10" id="KW-0998">Cell outer membrane</keyword>
<dbReference type="PANTHER" id="PTHR34501:SF9">
    <property type="entry name" value="MAJOR OUTER MEMBRANE PROTEIN P.IA"/>
    <property type="match status" value="1"/>
</dbReference>
<keyword evidence="3" id="KW-0813">Transport</keyword>
<dbReference type="GO" id="GO:0046930">
    <property type="term" value="C:pore complex"/>
    <property type="evidence" value="ECO:0007669"/>
    <property type="project" value="UniProtKB-KW"/>
</dbReference>
<reference evidence="13 14" key="1">
    <citation type="submission" date="2019-03" db="EMBL/GenBank/DDBJ databases">
        <title>Genomic analyses of the natural microbiome of Caenorhabditis elegans.</title>
        <authorList>
            <person name="Samuel B."/>
        </authorList>
    </citation>
    <scope>NUCLEOTIDE SEQUENCE [LARGE SCALE GENOMIC DNA]</scope>
    <source>
        <strain evidence="13 14">JUb89</strain>
    </source>
</reference>
<evidence type="ECO:0000256" key="5">
    <source>
        <dbReference type="ARBA" id="ARBA00022692"/>
    </source>
</evidence>
<evidence type="ECO:0000256" key="3">
    <source>
        <dbReference type="ARBA" id="ARBA00022448"/>
    </source>
</evidence>
<dbReference type="GO" id="GO:0006811">
    <property type="term" value="P:monoatomic ion transport"/>
    <property type="evidence" value="ECO:0007669"/>
    <property type="project" value="UniProtKB-KW"/>
</dbReference>
<keyword evidence="9" id="KW-0472">Membrane</keyword>
<sequence>MKKVLLAAAVASLGISAVQAAPTVYGKMNVSINQVDNNKFDGKDQTQLNSNASRFGIKGEEKLTDNLAVIYQAEWTLATDGTGSDADLSARNRFLGLKFKDIGTLKAGNYDGYYRNIAGDNQDIFNDDTNLDITKTMYGEERLKNVIGFETDKNLLVPGLQFKIMAEMGENNASKYTTKERNGFGSGISTSLTYANKDAGLSLGVAGNFGIAGTYNSADIGTKVESDSYRVTGDYDFSKVGVDGLTLGALYQYTEPSNSPSAEYLKENKLDTKVASLEESAWLIQATYRIPSTPWAVKGQYQNVKTDWTDESRKLDQYGVGLDYNLNKQTRFYGILAQQKRNWQDNDNKKTVFGAGMVYSF</sequence>
<dbReference type="PANTHER" id="PTHR34501">
    <property type="entry name" value="PROTEIN YDDL-RELATED"/>
    <property type="match status" value="1"/>
</dbReference>
<keyword evidence="8" id="KW-0626">Porin</keyword>
<evidence type="ECO:0000256" key="11">
    <source>
        <dbReference type="SAM" id="SignalP"/>
    </source>
</evidence>
<evidence type="ECO:0000256" key="1">
    <source>
        <dbReference type="ARBA" id="ARBA00004571"/>
    </source>
</evidence>
<dbReference type="EMBL" id="SLVJ01000017">
    <property type="protein sequence ID" value="TCM64509.1"/>
    <property type="molecule type" value="Genomic_DNA"/>
</dbReference>
<comment type="subunit">
    <text evidence="2">Homotrimer.</text>
</comment>
<evidence type="ECO:0000256" key="8">
    <source>
        <dbReference type="ARBA" id="ARBA00023114"/>
    </source>
</evidence>
<evidence type="ECO:0000259" key="12">
    <source>
        <dbReference type="Pfam" id="PF13609"/>
    </source>
</evidence>
<dbReference type="InterPro" id="IPR050298">
    <property type="entry name" value="Gram-neg_bact_OMP"/>
</dbReference>